<dbReference type="InterPro" id="IPR036363">
    <property type="entry name" value="Thiol_cytolysin_ab_sf"/>
</dbReference>
<dbReference type="GO" id="GO:0015485">
    <property type="term" value="F:cholesterol binding"/>
    <property type="evidence" value="ECO:0007669"/>
    <property type="project" value="InterPro"/>
</dbReference>
<evidence type="ECO:0000313" key="2">
    <source>
        <dbReference type="EMBL" id="GJM53401.1"/>
    </source>
</evidence>
<proteinExistence type="predicted"/>
<dbReference type="InterPro" id="IPR001869">
    <property type="entry name" value="Thiol_cytolysin"/>
</dbReference>
<organism evidence="1 3">
    <name type="scientific">Capnocytophaga catalasegens</name>
    <dbReference type="NCBI Taxonomy" id="1004260"/>
    <lineage>
        <taxon>Bacteria</taxon>
        <taxon>Pseudomonadati</taxon>
        <taxon>Bacteroidota</taxon>
        <taxon>Flavobacteriia</taxon>
        <taxon>Flavobacteriales</taxon>
        <taxon>Flavobacteriaceae</taxon>
        <taxon>Capnocytophaga</taxon>
    </lineage>
</organism>
<dbReference type="PROSITE" id="PS51257">
    <property type="entry name" value="PROKAR_LIPOPROTEIN"/>
    <property type="match status" value="1"/>
</dbReference>
<sequence length="376" mass="42031">MRKKIFIPALVASLVLAVSCNKDNDNGGTTNLTDPVAIELAKLKKVEFPAEASQIIPTTDPYKAQGGQKLITERKQVLLNPMQLVNEWNLDVIFPGSVLRGDSFLEGKYDPIVISGPKEITLSASLQGKGLDVKKQSLPVLSDVRQKINDFKKENTDKIDYEKAPTYITYISEKVGSISSFNKSFHLHVGVDVLKKLVEVDFTYNPSEFRINGKEYVLIKVRQPLYNIAVDPKQASEWGELKNIGETEPVYVSSVDYGRIAHLLIETERSAEEVKSYIDASVQVDVVKIVDVDVSGTYRKTVRDWFAKGKIKVVAAGGPLNHSKKIDSYDSFISFLKDPSAKDLIESAVPIGYKVRTLKDNKEVEVRKTVIDQYFQ</sequence>
<dbReference type="InterPro" id="IPR036359">
    <property type="entry name" value="Thiol_cytolysin_sf"/>
</dbReference>
<dbReference type="AlphaFoldDB" id="A0AAV5B0D5"/>
<protein>
    <submittedName>
        <fullName evidence="1">Flavomodulin</fullName>
    </submittedName>
</protein>
<dbReference type="SUPFAM" id="SSF56978">
    <property type="entry name" value="Perfringolysin"/>
    <property type="match status" value="1"/>
</dbReference>
<comment type="caution">
    <text evidence="1">The sequence shown here is derived from an EMBL/GenBank/DDBJ whole genome shotgun (WGS) entry which is preliminary data.</text>
</comment>
<gene>
    <name evidence="1" type="primary">fmo_2</name>
    <name evidence="1" type="ORF">RCZ15_24700</name>
    <name evidence="2" type="ORF">RCZ16_17180</name>
</gene>
<reference evidence="1 4" key="1">
    <citation type="submission" date="2021-11" db="EMBL/GenBank/DDBJ databases">
        <title>Draft genome sequence of Capnocytophaga sp. strain KC07075 isolated from cat oral cavity.</title>
        <authorList>
            <person name="Suzuki M."/>
            <person name="Imaoka K."/>
            <person name="Kimura M."/>
            <person name="Morikawa S."/>
            <person name="Maeda K."/>
        </authorList>
    </citation>
    <scope>NUCLEOTIDE SEQUENCE</scope>
    <source>
        <strain evidence="1">KC07075</strain>
        <strain evidence="2 4">KC07079</strain>
    </source>
</reference>
<dbReference type="Gene3D" id="3.90.840.10">
    <property type="entry name" value="Thiol-activated cytolysin superfamily/Thiol-activated cytolysin, alpha-beta domain"/>
    <property type="match status" value="1"/>
</dbReference>
<dbReference type="EMBL" id="BQKB01000039">
    <property type="protein sequence ID" value="GJM53401.1"/>
    <property type="molecule type" value="Genomic_DNA"/>
</dbReference>
<dbReference type="Pfam" id="PF01289">
    <property type="entry name" value="Thiol_cytolysin"/>
    <property type="match status" value="1"/>
</dbReference>
<accession>A0AAV5B0D5</accession>
<name>A0AAV5B0D5_9FLAO</name>
<evidence type="ECO:0000313" key="1">
    <source>
        <dbReference type="EMBL" id="GJM51497.1"/>
    </source>
</evidence>
<dbReference type="Gene3D" id="3.40.30.40">
    <property type="entry name" value="Perfringolysin"/>
    <property type="match status" value="1"/>
</dbReference>
<evidence type="ECO:0000313" key="4">
    <source>
        <dbReference type="Proteomes" id="UP001208692"/>
    </source>
</evidence>
<dbReference type="EMBL" id="BQKA01000059">
    <property type="protein sequence ID" value="GJM51497.1"/>
    <property type="molecule type" value="Genomic_DNA"/>
</dbReference>
<evidence type="ECO:0000313" key="3">
    <source>
        <dbReference type="Proteomes" id="UP001207736"/>
    </source>
</evidence>
<dbReference type="Proteomes" id="UP001207736">
    <property type="component" value="Unassembled WGS sequence"/>
</dbReference>
<keyword evidence="4" id="KW-1185">Reference proteome</keyword>
<dbReference type="RefSeq" id="WP_264845335.1">
    <property type="nucleotide sequence ID" value="NZ_BPMA01000009.1"/>
</dbReference>
<dbReference type="Proteomes" id="UP001208692">
    <property type="component" value="Unassembled WGS sequence"/>
</dbReference>